<dbReference type="GO" id="GO:0016758">
    <property type="term" value="F:hexosyltransferase activity"/>
    <property type="evidence" value="ECO:0007669"/>
    <property type="project" value="TreeGrafter"/>
</dbReference>
<dbReference type="CDD" id="cd03794">
    <property type="entry name" value="GT4_WbuB-like"/>
    <property type="match status" value="1"/>
</dbReference>
<dbReference type="Proteomes" id="UP000035489">
    <property type="component" value="Unassembled WGS sequence"/>
</dbReference>
<evidence type="ECO:0000259" key="2">
    <source>
        <dbReference type="Pfam" id="PF13579"/>
    </source>
</evidence>
<dbReference type="AlphaFoldDB" id="A0A0H1RL67"/>
<evidence type="ECO:0008006" key="5">
    <source>
        <dbReference type="Google" id="ProtNLM"/>
    </source>
</evidence>
<organism evidence="3 4">
    <name type="scientific">Microvirga vignae</name>
    <dbReference type="NCBI Taxonomy" id="1225564"/>
    <lineage>
        <taxon>Bacteria</taxon>
        <taxon>Pseudomonadati</taxon>
        <taxon>Pseudomonadota</taxon>
        <taxon>Alphaproteobacteria</taxon>
        <taxon>Hyphomicrobiales</taxon>
        <taxon>Methylobacteriaceae</taxon>
        <taxon>Microvirga</taxon>
    </lineage>
</organism>
<dbReference type="InterPro" id="IPR028098">
    <property type="entry name" value="Glyco_trans_4-like_N"/>
</dbReference>
<name>A0A0H1RL67_9HYPH</name>
<evidence type="ECO:0000313" key="4">
    <source>
        <dbReference type="Proteomes" id="UP000035489"/>
    </source>
</evidence>
<dbReference type="PATRIC" id="fig|1225564.3.peg.2271"/>
<dbReference type="PANTHER" id="PTHR45947:SF3">
    <property type="entry name" value="SULFOQUINOVOSYL TRANSFERASE SQD2"/>
    <property type="match status" value="1"/>
</dbReference>
<dbReference type="STRING" id="1225564.AA309_08360"/>
<keyword evidence="4" id="KW-1185">Reference proteome</keyword>
<feature type="domain" description="Glycosyltransferase subfamily 4-like N-terminal" evidence="2">
    <location>
        <begin position="15"/>
        <end position="202"/>
    </location>
</feature>
<gene>
    <name evidence="3" type="ORF">AA309_08360</name>
</gene>
<dbReference type="Pfam" id="PF13579">
    <property type="entry name" value="Glyco_trans_4_4"/>
    <property type="match status" value="1"/>
</dbReference>
<evidence type="ECO:0000313" key="3">
    <source>
        <dbReference type="EMBL" id="KLK93352.1"/>
    </source>
</evidence>
<dbReference type="OrthoDB" id="9790710at2"/>
<reference evidence="3 4" key="1">
    <citation type="submission" date="2015-05" db="EMBL/GenBank/DDBJ databases">
        <title>Draft genome sequence of Microvirga vignae strain BR3299, a novel nitrogen fixing bacteria isolated from Brazil semi-aired region.</title>
        <authorList>
            <person name="Zilli J.E."/>
            <person name="Passos S.R."/>
            <person name="Leite J."/>
            <person name="Baldani J.I."/>
            <person name="Xavier G.R."/>
            <person name="Rumjaneck N.G."/>
            <person name="Simoes-Araujo J.L."/>
        </authorList>
    </citation>
    <scope>NUCLEOTIDE SEQUENCE [LARGE SCALE GENOMIC DNA]</scope>
    <source>
        <strain evidence="3 4">BR3299</strain>
    </source>
</reference>
<dbReference type="PANTHER" id="PTHR45947">
    <property type="entry name" value="SULFOQUINOVOSYL TRANSFERASE SQD2"/>
    <property type="match status" value="1"/>
</dbReference>
<dbReference type="SUPFAM" id="SSF53756">
    <property type="entry name" value="UDP-Glycosyltransferase/glycogen phosphorylase"/>
    <property type="match status" value="1"/>
</dbReference>
<comment type="caution">
    <text evidence="3">The sequence shown here is derived from an EMBL/GenBank/DDBJ whole genome shotgun (WGS) entry which is preliminary data.</text>
</comment>
<dbReference type="EMBL" id="LCYG01000020">
    <property type="protein sequence ID" value="KLK93352.1"/>
    <property type="molecule type" value="Genomic_DNA"/>
</dbReference>
<dbReference type="InterPro" id="IPR001296">
    <property type="entry name" value="Glyco_trans_1"/>
</dbReference>
<evidence type="ECO:0000259" key="1">
    <source>
        <dbReference type="Pfam" id="PF00534"/>
    </source>
</evidence>
<dbReference type="Pfam" id="PF00534">
    <property type="entry name" value="Glycos_transf_1"/>
    <property type="match status" value="1"/>
</dbReference>
<accession>A0A0H1RL67</accession>
<protein>
    <recommendedName>
        <fullName evidence="5">Glycosyltransferase WbuB</fullName>
    </recommendedName>
</protein>
<sequence length="409" mass="45318">MKVVILTHFYPPEMGAAAARLHGLARCLVQFGHEVTVLTGFPNYPSGIVAPEYRSKLRVHEQMDGVEIWRSWIYASPRRSSIQRLANYFSAVGSATISGLMLGRSYDIVIASSPPLFIGLAGLALARRRRVPLLLDIRDIWPELAVEAGEFNSDSAIVRWGERLERFLYRRSTSISVVTEAKRRKLAKKGVPEDKLTLVPNGVDLELLNSPTDTKLRENLKLEGKFIVVYAGLIGIFQGLHTAVDAANHLRGHRHIHFLFVGDGVKRADIERQILSHQLENITWLPTQPREAIPGILRACDLALVPLVNDQLLDAVPSKLLEAWGCHLPVVLVAGGEARRLVEEAGGGVIVPPGEAQQLAEAILKISKKRDSLDAMSKHGHHYVATQFDRPMLARQMEQVLKAIVGRAQ</sequence>
<dbReference type="InterPro" id="IPR050194">
    <property type="entry name" value="Glycosyltransferase_grp1"/>
</dbReference>
<proteinExistence type="predicted"/>
<dbReference type="Gene3D" id="3.40.50.2000">
    <property type="entry name" value="Glycogen Phosphorylase B"/>
    <property type="match status" value="2"/>
</dbReference>
<feature type="domain" description="Glycosyl transferase family 1" evidence="1">
    <location>
        <begin position="216"/>
        <end position="380"/>
    </location>
</feature>
<dbReference type="RefSeq" id="WP_047188556.1">
    <property type="nucleotide sequence ID" value="NZ_LCYG01000020.1"/>
</dbReference>